<reference evidence="1" key="1">
    <citation type="submission" date="2020-01" db="EMBL/GenBank/DDBJ databases">
        <authorList>
            <person name="Richard D."/>
        </authorList>
    </citation>
    <scope>NUCLEOTIDE SEQUENCE</scope>
    <source>
        <strain evidence="1">JP541</strain>
    </source>
</reference>
<dbReference type="SUPFAM" id="SSF109604">
    <property type="entry name" value="HD-domain/PDEase-like"/>
    <property type="match status" value="1"/>
</dbReference>
<feature type="non-terminal residue" evidence="1">
    <location>
        <position position="45"/>
    </location>
</feature>
<dbReference type="Gene3D" id="1.10.3210.10">
    <property type="entry name" value="Hypothetical protein af1432"/>
    <property type="match status" value="1"/>
</dbReference>
<evidence type="ECO:0000313" key="2">
    <source>
        <dbReference type="Proteomes" id="UP000653002"/>
    </source>
</evidence>
<gene>
    <name evidence="1" type="ORF">GUH15_17290</name>
</gene>
<accession>A0A8I0H8L0</accession>
<comment type="caution">
    <text evidence="1">The sequence shown here is derived from an EMBL/GenBank/DDBJ whole genome shotgun (WGS) entry which is preliminary data.</text>
</comment>
<dbReference type="AlphaFoldDB" id="A0A8I0H8L0"/>
<dbReference type="Proteomes" id="UP000653002">
    <property type="component" value="Unassembled WGS sequence"/>
</dbReference>
<evidence type="ECO:0000313" key="1">
    <source>
        <dbReference type="EMBL" id="MBD4337777.1"/>
    </source>
</evidence>
<name>A0A8I0H8L0_XANCI</name>
<protein>
    <submittedName>
        <fullName evidence="1">HD domain-containing protein</fullName>
    </submittedName>
</protein>
<organism evidence="1 2">
    <name type="scientific">Xanthomonas citri pv. citri</name>
    <dbReference type="NCBI Taxonomy" id="611301"/>
    <lineage>
        <taxon>Bacteria</taxon>
        <taxon>Pseudomonadati</taxon>
        <taxon>Pseudomonadota</taxon>
        <taxon>Gammaproteobacteria</taxon>
        <taxon>Lysobacterales</taxon>
        <taxon>Lysobacteraceae</taxon>
        <taxon>Xanthomonas</taxon>
    </lineage>
</organism>
<sequence length="45" mass="5212">MDLKQAKELVRSRLSDKRYEHTINVKKMAVKLAKHYGTDPEQAAL</sequence>
<dbReference type="EMBL" id="JAABFR010001321">
    <property type="protein sequence ID" value="MBD4337777.1"/>
    <property type="molecule type" value="Genomic_DNA"/>
</dbReference>
<proteinExistence type="predicted"/>